<feature type="binding site" evidence="21">
    <location>
        <position position="65"/>
    </location>
    <ligand>
        <name>substrate</name>
    </ligand>
</feature>
<evidence type="ECO:0000256" key="5">
    <source>
        <dbReference type="ARBA" id="ARBA00022475"/>
    </source>
</evidence>
<reference evidence="25 26" key="1">
    <citation type="submission" date="2016-12" db="EMBL/GenBank/DDBJ databases">
        <authorList>
            <person name="Song W.-J."/>
            <person name="Kurnit D.M."/>
        </authorList>
    </citation>
    <scope>NUCLEOTIDE SEQUENCE [LARGE SCALE GENOMIC DNA]</scope>
    <source>
        <strain evidence="25 26">IMCC3135</strain>
    </source>
</reference>
<feature type="binding site" evidence="22">
    <location>
        <begin position="104"/>
        <end position="105"/>
    </location>
    <ligand>
        <name>ATP</name>
        <dbReference type="ChEBI" id="CHEBI:30616"/>
    </ligand>
</feature>
<evidence type="ECO:0000256" key="18">
    <source>
        <dbReference type="ARBA" id="ARBA00023209"/>
    </source>
</evidence>
<dbReference type="Gene3D" id="1.10.287.3610">
    <property type="match status" value="1"/>
</dbReference>
<evidence type="ECO:0000256" key="3">
    <source>
        <dbReference type="ARBA" id="ARBA00012133"/>
    </source>
</evidence>
<comment type="cofactor">
    <cofactor evidence="23">
        <name>Mg(2+)</name>
        <dbReference type="ChEBI" id="CHEBI:18420"/>
    </cofactor>
    <text evidence="23">Mn(2+), Zn(2+), Cd(2+) and Co(2+) support activity to lesser extents.</text>
</comment>
<feature type="binding site" evidence="22">
    <location>
        <position position="26"/>
    </location>
    <ligand>
        <name>ATP</name>
        <dbReference type="ChEBI" id="CHEBI:30616"/>
    </ligand>
</feature>
<evidence type="ECO:0000256" key="23">
    <source>
        <dbReference type="PIRSR" id="PIRSR600829-4"/>
    </source>
</evidence>
<gene>
    <name evidence="25" type="primary">dgkA_1</name>
    <name evidence="25" type="ORF">IMCC3135_11280</name>
</gene>
<dbReference type="AlphaFoldDB" id="A0A2Z2NLY8"/>
<evidence type="ECO:0000256" key="12">
    <source>
        <dbReference type="ARBA" id="ARBA00022777"/>
    </source>
</evidence>
<comment type="subcellular location">
    <subcellularLocation>
        <location evidence="1 24">Cell inner membrane</location>
        <topology evidence="1 24">Multi-pass membrane protein</topology>
    </subcellularLocation>
</comment>
<evidence type="ECO:0000256" key="17">
    <source>
        <dbReference type="ARBA" id="ARBA00023136"/>
    </source>
</evidence>
<dbReference type="PROSITE" id="PS01069">
    <property type="entry name" value="DAGK_PROKAR"/>
    <property type="match status" value="1"/>
</dbReference>
<feature type="binding site" evidence="23">
    <location>
        <position position="86"/>
    </location>
    <ligand>
        <name>a divalent metal cation</name>
        <dbReference type="ChEBI" id="CHEBI:60240"/>
    </ligand>
</feature>
<keyword evidence="17 24" id="KW-0472">Membrane</keyword>
<feature type="active site" description="Proton acceptor" evidence="20">
    <location>
        <position position="79"/>
    </location>
</feature>
<feature type="binding site" evidence="23">
    <location>
        <position position="38"/>
    </location>
    <ligand>
        <name>a divalent metal cation</name>
        <dbReference type="ChEBI" id="CHEBI:60240"/>
    </ligand>
</feature>
<dbReference type="CDD" id="cd14264">
    <property type="entry name" value="DAGK_IM"/>
    <property type="match status" value="1"/>
</dbReference>
<evidence type="ECO:0000256" key="7">
    <source>
        <dbReference type="ARBA" id="ARBA00022519"/>
    </source>
</evidence>
<keyword evidence="10 23" id="KW-0479">Metal-binding</keyword>
<feature type="binding site" evidence="22">
    <location>
        <position position="38"/>
    </location>
    <ligand>
        <name>ATP</name>
        <dbReference type="ChEBI" id="CHEBI:30616"/>
    </ligand>
</feature>
<feature type="binding site" evidence="22">
    <location>
        <position position="86"/>
    </location>
    <ligand>
        <name>ATP</name>
        <dbReference type="ChEBI" id="CHEBI:30616"/>
    </ligand>
</feature>
<keyword evidence="8 24" id="KW-0808">Transferase</keyword>
<evidence type="ECO:0000256" key="6">
    <source>
        <dbReference type="ARBA" id="ARBA00022516"/>
    </source>
</evidence>
<evidence type="ECO:0000256" key="21">
    <source>
        <dbReference type="PIRSR" id="PIRSR600829-2"/>
    </source>
</evidence>
<evidence type="ECO:0000256" key="22">
    <source>
        <dbReference type="PIRSR" id="PIRSR600829-3"/>
    </source>
</evidence>
<evidence type="ECO:0000256" key="16">
    <source>
        <dbReference type="ARBA" id="ARBA00023098"/>
    </source>
</evidence>
<comment type="function">
    <text evidence="24">Catalyzes the ATP-dependent phosphorylation of sn-l,2-diacylglycerol (DAG) to phosphatidic acid. Involved in the recycling of diacylglycerol produced as a by-product during membrane-derived oligosaccharide (MDO) biosynthesis.</text>
</comment>
<feature type="binding site" evidence="21">
    <location>
        <position position="108"/>
    </location>
    <ligand>
        <name>substrate</name>
    </ligand>
</feature>
<dbReference type="EMBL" id="CP018632">
    <property type="protein sequence ID" value="ASJ72346.1"/>
    <property type="molecule type" value="Genomic_DNA"/>
</dbReference>
<comment type="catalytic activity">
    <reaction evidence="24">
        <text>a 1,2-diacyl-sn-glycerol + ATP = a 1,2-diacyl-sn-glycero-3-phosphate + ADP + H(+)</text>
        <dbReference type="Rhea" id="RHEA:10272"/>
        <dbReference type="ChEBI" id="CHEBI:15378"/>
        <dbReference type="ChEBI" id="CHEBI:17815"/>
        <dbReference type="ChEBI" id="CHEBI:30616"/>
        <dbReference type="ChEBI" id="CHEBI:58608"/>
        <dbReference type="ChEBI" id="CHEBI:456216"/>
        <dbReference type="EC" id="2.7.1.107"/>
    </reaction>
</comment>
<dbReference type="GO" id="GO:0046872">
    <property type="term" value="F:metal ion binding"/>
    <property type="evidence" value="ECO:0007669"/>
    <property type="project" value="UniProtKB-KW"/>
</dbReference>
<dbReference type="GO" id="GO:0004143">
    <property type="term" value="F:ATP-dependent diacylglycerol kinase activity"/>
    <property type="evidence" value="ECO:0007669"/>
    <property type="project" value="UniProtKB-EC"/>
</dbReference>
<proteinExistence type="inferred from homology"/>
<evidence type="ECO:0000256" key="2">
    <source>
        <dbReference type="ARBA" id="ARBA00005967"/>
    </source>
</evidence>
<evidence type="ECO:0000256" key="19">
    <source>
        <dbReference type="ARBA" id="ARBA00023264"/>
    </source>
</evidence>
<organism evidence="25 26">
    <name type="scientific">Granulosicoccus antarcticus IMCC3135</name>
    <dbReference type="NCBI Taxonomy" id="1192854"/>
    <lineage>
        <taxon>Bacteria</taxon>
        <taxon>Pseudomonadati</taxon>
        <taxon>Pseudomonadota</taxon>
        <taxon>Gammaproteobacteria</taxon>
        <taxon>Chromatiales</taxon>
        <taxon>Granulosicoccaceae</taxon>
        <taxon>Granulosicoccus</taxon>
    </lineage>
</organism>
<dbReference type="GO" id="GO:0006654">
    <property type="term" value="P:phosphatidic acid biosynthetic process"/>
    <property type="evidence" value="ECO:0007669"/>
    <property type="project" value="InterPro"/>
</dbReference>
<keyword evidence="18" id="KW-0594">Phospholipid biosynthesis</keyword>
<evidence type="ECO:0000256" key="13">
    <source>
        <dbReference type="ARBA" id="ARBA00022840"/>
    </source>
</evidence>
<dbReference type="RefSeq" id="WP_169727444.1">
    <property type="nucleotide sequence ID" value="NZ_CP018632.1"/>
</dbReference>
<dbReference type="Proteomes" id="UP000250079">
    <property type="component" value="Chromosome"/>
</dbReference>
<dbReference type="InterPro" id="IPR033718">
    <property type="entry name" value="DAGK_prok"/>
</dbReference>
<keyword evidence="9 24" id="KW-0812">Transmembrane</keyword>
<feature type="binding site" evidence="21">
    <location>
        <begin position="40"/>
        <end position="44"/>
    </location>
    <ligand>
        <name>substrate</name>
    </ligand>
</feature>
<evidence type="ECO:0000256" key="9">
    <source>
        <dbReference type="ARBA" id="ARBA00022692"/>
    </source>
</evidence>
<dbReference type="GO" id="GO:0005524">
    <property type="term" value="F:ATP binding"/>
    <property type="evidence" value="ECO:0007669"/>
    <property type="project" value="UniProtKB-KW"/>
</dbReference>
<keyword evidence="19 24" id="KW-1208">Phospholipid metabolism</keyword>
<feature type="transmembrane region" description="Helical" evidence="24">
    <location>
        <begin position="39"/>
        <end position="60"/>
    </location>
</feature>
<feature type="binding site" evidence="22">
    <location>
        <position position="19"/>
    </location>
    <ligand>
        <name>ATP</name>
        <dbReference type="ChEBI" id="CHEBI:30616"/>
    </ligand>
</feature>
<keyword evidence="15 24" id="KW-1133">Transmembrane helix</keyword>
<evidence type="ECO:0000313" key="26">
    <source>
        <dbReference type="Proteomes" id="UP000250079"/>
    </source>
</evidence>
<keyword evidence="26" id="KW-1185">Reference proteome</keyword>
<comment type="similarity">
    <text evidence="2 24">Belongs to the bacterial diacylglycerol kinase family.</text>
</comment>
<evidence type="ECO:0000313" key="25">
    <source>
        <dbReference type="EMBL" id="ASJ72346.1"/>
    </source>
</evidence>
<dbReference type="KEGG" id="gai:IMCC3135_11280"/>
<keyword evidence="12 24" id="KW-0418">Kinase</keyword>
<evidence type="ECO:0000256" key="15">
    <source>
        <dbReference type="ARBA" id="ARBA00022989"/>
    </source>
</evidence>
<dbReference type="InterPro" id="IPR000829">
    <property type="entry name" value="DAGK"/>
</dbReference>
<dbReference type="PANTHER" id="PTHR34299:SF1">
    <property type="entry name" value="DIACYLGLYCEROL KINASE"/>
    <property type="match status" value="1"/>
</dbReference>
<evidence type="ECO:0000256" key="8">
    <source>
        <dbReference type="ARBA" id="ARBA00022679"/>
    </source>
</evidence>
<evidence type="ECO:0000256" key="11">
    <source>
        <dbReference type="ARBA" id="ARBA00022741"/>
    </source>
</evidence>
<dbReference type="Pfam" id="PF01219">
    <property type="entry name" value="DAGK_prokar"/>
    <property type="match status" value="1"/>
</dbReference>
<evidence type="ECO:0000256" key="10">
    <source>
        <dbReference type="ARBA" id="ARBA00022723"/>
    </source>
</evidence>
<dbReference type="PANTHER" id="PTHR34299">
    <property type="entry name" value="DIACYLGLYCEROL KINASE"/>
    <property type="match status" value="1"/>
</dbReference>
<name>A0A2Z2NLY8_9GAMM</name>
<feature type="transmembrane region" description="Helical" evidence="24">
    <location>
        <begin position="106"/>
        <end position="123"/>
    </location>
</feature>
<evidence type="ECO:0000256" key="20">
    <source>
        <dbReference type="PIRSR" id="PIRSR600829-1"/>
    </source>
</evidence>
<evidence type="ECO:0000256" key="24">
    <source>
        <dbReference type="RuleBase" id="RU363065"/>
    </source>
</evidence>
<feature type="binding site" evidence="22">
    <location>
        <begin position="95"/>
        <end position="97"/>
    </location>
    <ligand>
        <name>ATP</name>
        <dbReference type="ChEBI" id="CHEBI:30616"/>
    </ligand>
</feature>
<feature type="binding site" evidence="21">
    <location>
        <position position="19"/>
    </location>
    <ligand>
        <name>substrate</name>
    </ligand>
</feature>
<keyword evidence="5" id="KW-1003">Cell membrane</keyword>
<dbReference type="InterPro" id="IPR036945">
    <property type="entry name" value="DAGK_sf"/>
</dbReference>
<evidence type="ECO:0000256" key="4">
    <source>
        <dbReference type="ARBA" id="ARBA00017575"/>
    </source>
</evidence>
<evidence type="ECO:0000256" key="1">
    <source>
        <dbReference type="ARBA" id="ARBA00004429"/>
    </source>
</evidence>
<protein>
    <recommendedName>
        <fullName evidence="4 24">Diacylglycerol kinase</fullName>
        <ecNumber evidence="3 24">2.7.1.107</ecNumber>
    </recommendedName>
</protein>
<dbReference type="EC" id="2.7.1.107" evidence="3 24"/>
<dbReference type="GO" id="GO:0005886">
    <property type="term" value="C:plasma membrane"/>
    <property type="evidence" value="ECO:0007669"/>
    <property type="project" value="UniProtKB-SubCell"/>
</dbReference>
<sequence length="129" mass="14233">MSIQKVEKCVPPKHSGLTRIIKAGGYSFKGMSSAWHSEAAFRQECLLALLLVPAFLLMDLSSMDRFMLIMATGFVLVTELLNSALESVVDRIGAEYHELSGKAKDIGSAAVFIALLVWGYTWLEVLFFS</sequence>
<keyword evidence="11 22" id="KW-0547">Nucleotide-binding</keyword>
<keyword evidence="6" id="KW-0444">Lipid biosynthesis</keyword>
<keyword evidence="13 22" id="KW-0067">ATP-binding</keyword>
<keyword evidence="7 24" id="KW-0997">Cell inner membrane</keyword>
<feature type="transmembrane region" description="Helical" evidence="24">
    <location>
        <begin position="66"/>
        <end position="85"/>
    </location>
</feature>
<keyword evidence="16 24" id="KW-0443">Lipid metabolism</keyword>
<evidence type="ECO:0000256" key="14">
    <source>
        <dbReference type="ARBA" id="ARBA00022842"/>
    </source>
</evidence>
<accession>A0A2Z2NLY8</accession>
<feature type="binding site" evidence="21">
    <location>
        <position position="79"/>
    </location>
    <ligand>
        <name>substrate</name>
    </ligand>
</feature>
<keyword evidence="14 23" id="KW-0460">Magnesium</keyword>